<reference evidence="10" key="1">
    <citation type="journal article" date="2020" name="Stud. Mycol.">
        <title>101 Dothideomycetes genomes: a test case for predicting lifestyles and emergence of pathogens.</title>
        <authorList>
            <person name="Haridas S."/>
            <person name="Albert R."/>
            <person name="Binder M."/>
            <person name="Bloem J."/>
            <person name="Labutti K."/>
            <person name="Salamov A."/>
            <person name="Andreopoulos B."/>
            <person name="Baker S."/>
            <person name="Barry K."/>
            <person name="Bills G."/>
            <person name="Bluhm B."/>
            <person name="Cannon C."/>
            <person name="Castanera R."/>
            <person name="Culley D."/>
            <person name="Daum C."/>
            <person name="Ezra D."/>
            <person name="Gonzalez J."/>
            <person name="Henrissat B."/>
            <person name="Kuo A."/>
            <person name="Liang C."/>
            <person name="Lipzen A."/>
            <person name="Lutzoni F."/>
            <person name="Magnuson J."/>
            <person name="Mondo S."/>
            <person name="Nolan M."/>
            <person name="Ohm R."/>
            <person name="Pangilinan J."/>
            <person name="Park H.-J."/>
            <person name="Ramirez L."/>
            <person name="Alfaro M."/>
            <person name="Sun H."/>
            <person name="Tritt A."/>
            <person name="Yoshinaga Y."/>
            <person name="Zwiers L.-H."/>
            <person name="Turgeon B."/>
            <person name="Goodwin S."/>
            <person name="Spatafora J."/>
            <person name="Crous P."/>
            <person name="Grigoriev I."/>
        </authorList>
    </citation>
    <scope>NUCLEOTIDE SEQUENCE</scope>
    <source>
        <strain evidence="10">CBS 262.69</strain>
    </source>
</reference>
<comment type="function">
    <text evidence="5">Probable disulfide isomerase, which participates in the folding of proteins containing disulfide bonds. May act as a dithiol oxidase. Acts as a regulator of endoplasmic reticulum-mitochondria contact sites via its ability to regulate redox signals.</text>
</comment>
<proteinExistence type="predicted"/>
<evidence type="ECO:0000256" key="8">
    <source>
        <dbReference type="SAM" id="SignalP"/>
    </source>
</evidence>
<keyword evidence="4 7" id="KW-0472">Membrane</keyword>
<feature type="domain" description="Thioredoxin" evidence="9">
    <location>
        <begin position="31"/>
        <end position="176"/>
    </location>
</feature>
<dbReference type="PANTHER" id="PTHR46426:SF1">
    <property type="entry name" value="PROTEIN DISULFIDE-ISOMERASE TMX3"/>
    <property type="match status" value="1"/>
</dbReference>
<evidence type="ECO:0000256" key="6">
    <source>
        <dbReference type="SAM" id="MobiDB-lite"/>
    </source>
</evidence>
<protein>
    <submittedName>
        <fullName evidence="10">Thioredoxin-like protein</fullName>
    </submittedName>
</protein>
<dbReference type="Gene3D" id="3.40.30.10">
    <property type="entry name" value="Glutaredoxin"/>
    <property type="match status" value="2"/>
</dbReference>
<keyword evidence="11" id="KW-1185">Reference proteome</keyword>
<evidence type="ECO:0000256" key="7">
    <source>
        <dbReference type="SAM" id="Phobius"/>
    </source>
</evidence>
<dbReference type="PANTHER" id="PTHR46426">
    <property type="entry name" value="PROTEIN DISULFIDE-ISOMERASE TMX3"/>
    <property type="match status" value="1"/>
</dbReference>
<dbReference type="EMBL" id="ML996689">
    <property type="protein sequence ID" value="KAF2403474.1"/>
    <property type="molecule type" value="Genomic_DNA"/>
</dbReference>
<gene>
    <name evidence="10" type="ORF">EJ06DRAFT_504595</name>
</gene>
<dbReference type="SUPFAM" id="SSF52833">
    <property type="entry name" value="Thioredoxin-like"/>
    <property type="match status" value="3"/>
</dbReference>
<dbReference type="CDD" id="cd02961">
    <property type="entry name" value="PDI_a_family"/>
    <property type="match status" value="1"/>
</dbReference>
<evidence type="ECO:0000256" key="3">
    <source>
        <dbReference type="ARBA" id="ARBA00022989"/>
    </source>
</evidence>
<evidence type="ECO:0000256" key="5">
    <source>
        <dbReference type="ARBA" id="ARBA00045246"/>
    </source>
</evidence>
<dbReference type="PROSITE" id="PS51352">
    <property type="entry name" value="THIOREDOXIN_2"/>
    <property type="match status" value="2"/>
</dbReference>
<evidence type="ECO:0000313" key="10">
    <source>
        <dbReference type="EMBL" id="KAF2403474.1"/>
    </source>
</evidence>
<dbReference type="PROSITE" id="PS00194">
    <property type="entry name" value="THIOREDOXIN_1"/>
    <property type="match status" value="1"/>
</dbReference>
<evidence type="ECO:0000313" key="11">
    <source>
        <dbReference type="Proteomes" id="UP000799640"/>
    </source>
</evidence>
<keyword evidence="3 7" id="KW-1133">Transmembrane helix</keyword>
<feature type="domain" description="Thioredoxin" evidence="9">
    <location>
        <begin position="243"/>
        <end position="478"/>
    </location>
</feature>
<feature type="region of interest" description="Disordered" evidence="6">
    <location>
        <begin position="179"/>
        <end position="222"/>
    </location>
</feature>
<dbReference type="Proteomes" id="UP000799640">
    <property type="component" value="Unassembled WGS sequence"/>
</dbReference>
<sequence>MKLLWLLGVLGLSQRALSAPQQAPAKSTVAAAKSTADPETTSTFFNGKEVPPLPQLSGTTLDQDIKKGYWLVEFYSPWCHHCQYFAPTWQTLYEFYYTLQPVQSTKDSTKDLNSFTRYYDFHFGKVDCVAFGSACTAKNAQSYPTIILFKDGKEVKKVTGTRELKEMSKWVEEVLESIRPGSRPKEGPKLPKVGAKSVDGGKPENPEAKDKDPAAGSAAASKHNAAVATAKASAKASTKAKASDVAAPKKSAAAMKPVLKGKDAPNPFGKSVPLTAESFQKAVTTTLDPWFVKFYAPWCTHCQAMYPNWAEMAREMKGVLNVGEVNCDVEKRLCKDAKIHGYPTTLFFRGGERVEYNGLRGVGDLITFAKKAVDVGSGVPDIDAPAFEELEKTEEVIFVYFYDHATTSEDFLALDRLTLSLIGHAKLVKTKDPQLAKRFKISTWPRLMVSRDGKPSYYTYLAPKDMRDYRKILGWMRTVWQPIVPELTASNAHEIMNGKIVVLGVLSRLRSDEFIIARREIKNAALEWIDKQAHAMQLERQELRDAKQLRIEEAEDRNDQRALRAAKAIRINMDDFQKKPVAFAWVDGVFWERWIRTTYGIDVKDGERVIINDDENHRYWDTTITGNPIVPSRTSILETLPKVIANPPKIAPKSTTSRIGHLFYSFRNMLSYHPLVSFLLLSAIVAGGVVFTRRRRRWSGGFIQLDGEKGIFGGPSVGGKTD</sequence>
<dbReference type="Pfam" id="PF00085">
    <property type="entry name" value="Thioredoxin"/>
    <property type="match status" value="2"/>
</dbReference>
<evidence type="ECO:0000256" key="1">
    <source>
        <dbReference type="ARBA" id="ARBA00004389"/>
    </source>
</evidence>
<comment type="subcellular location">
    <subcellularLocation>
        <location evidence="1">Endoplasmic reticulum membrane</location>
        <topology evidence="1">Single-pass membrane protein</topology>
    </subcellularLocation>
</comment>
<organism evidence="10 11">
    <name type="scientific">Trichodelitschia bisporula</name>
    <dbReference type="NCBI Taxonomy" id="703511"/>
    <lineage>
        <taxon>Eukaryota</taxon>
        <taxon>Fungi</taxon>
        <taxon>Dikarya</taxon>
        <taxon>Ascomycota</taxon>
        <taxon>Pezizomycotina</taxon>
        <taxon>Dothideomycetes</taxon>
        <taxon>Dothideomycetes incertae sedis</taxon>
        <taxon>Phaeotrichales</taxon>
        <taxon>Phaeotrichaceae</taxon>
        <taxon>Trichodelitschia</taxon>
    </lineage>
</organism>
<feature type="compositionally biased region" description="Basic and acidic residues" evidence="6">
    <location>
        <begin position="199"/>
        <end position="213"/>
    </location>
</feature>
<keyword evidence="2 7" id="KW-0812">Transmembrane</keyword>
<dbReference type="GO" id="GO:0005789">
    <property type="term" value="C:endoplasmic reticulum membrane"/>
    <property type="evidence" value="ECO:0007669"/>
    <property type="project" value="UniProtKB-SubCell"/>
</dbReference>
<feature type="chain" id="PRO_5026168300" evidence="8">
    <location>
        <begin position="19"/>
        <end position="722"/>
    </location>
</feature>
<evidence type="ECO:0000256" key="2">
    <source>
        <dbReference type="ARBA" id="ARBA00022692"/>
    </source>
</evidence>
<keyword evidence="8" id="KW-0732">Signal</keyword>
<dbReference type="InterPro" id="IPR013766">
    <property type="entry name" value="Thioredoxin_domain"/>
</dbReference>
<evidence type="ECO:0000256" key="4">
    <source>
        <dbReference type="ARBA" id="ARBA00023136"/>
    </source>
</evidence>
<accession>A0A6G1I5L2</accession>
<name>A0A6G1I5L2_9PEZI</name>
<dbReference type="InterPro" id="IPR017937">
    <property type="entry name" value="Thioredoxin_CS"/>
</dbReference>
<dbReference type="InterPro" id="IPR036249">
    <property type="entry name" value="Thioredoxin-like_sf"/>
</dbReference>
<feature type="transmembrane region" description="Helical" evidence="7">
    <location>
        <begin position="672"/>
        <end position="691"/>
    </location>
</feature>
<dbReference type="OrthoDB" id="72053at2759"/>
<feature type="signal peptide" evidence="8">
    <location>
        <begin position="1"/>
        <end position="18"/>
    </location>
</feature>
<evidence type="ECO:0000259" key="9">
    <source>
        <dbReference type="PROSITE" id="PS51352"/>
    </source>
</evidence>
<dbReference type="AlphaFoldDB" id="A0A6G1I5L2"/>
<dbReference type="InterPro" id="IPR052250">
    <property type="entry name" value="PDI_TMX3"/>
</dbReference>